<evidence type="ECO:0008006" key="3">
    <source>
        <dbReference type="Google" id="ProtNLM"/>
    </source>
</evidence>
<reference evidence="2" key="1">
    <citation type="journal article" date="2023" name="Commun. Biol.">
        <title>Genome analysis of Parmales, the sister group of diatoms, reveals the evolutionary specialization of diatoms from phago-mixotrophs to photoautotrophs.</title>
        <authorList>
            <person name="Ban H."/>
            <person name="Sato S."/>
            <person name="Yoshikawa S."/>
            <person name="Yamada K."/>
            <person name="Nakamura Y."/>
            <person name="Ichinomiya M."/>
            <person name="Sato N."/>
            <person name="Blanc-Mathieu R."/>
            <person name="Endo H."/>
            <person name="Kuwata A."/>
            <person name="Ogata H."/>
        </authorList>
    </citation>
    <scope>NUCLEOTIDE SEQUENCE [LARGE SCALE GENOMIC DNA]</scope>
    <source>
        <strain evidence="2">NIES 3701</strain>
    </source>
</reference>
<name>A0A9W7B271_9STRA</name>
<keyword evidence="2" id="KW-1185">Reference proteome</keyword>
<dbReference type="AlphaFoldDB" id="A0A9W7B271"/>
<sequence>MLRFKKKEPEPKEPLSAELLAVIQQLGELEAVITTTKESKNAGHPEYKLTVTDKKTLQSYEVADRFDAFRKVKAVVEKESKGLMVAVFPKTFAKSSVGVKLSKSELAARETGLNAYIAEMLTKLEQMNEKEVRLIADFMGLKHLNVASKTAGRAAKKIEQAFIAKRSSQQGGATKSEEVKVEGVEQPAMAHGRGCCTIS</sequence>
<comment type="caution">
    <text evidence="1">The sequence shown here is derived from an EMBL/GenBank/DDBJ whole genome shotgun (WGS) entry which is preliminary data.</text>
</comment>
<evidence type="ECO:0000313" key="2">
    <source>
        <dbReference type="Proteomes" id="UP001165085"/>
    </source>
</evidence>
<evidence type="ECO:0000313" key="1">
    <source>
        <dbReference type="EMBL" id="GMH78205.1"/>
    </source>
</evidence>
<dbReference type="InterPro" id="IPR036871">
    <property type="entry name" value="PX_dom_sf"/>
</dbReference>
<organism evidence="1 2">
    <name type="scientific">Triparma strigata</name>
    <dbReference type="NCBI Taxonomy" id="1606541"/>
    <lineage>
        <taxon>Eukaryota</taxon>
        <taxon>Sar</taxon>
        <taxon>Stramenopiles</taxon>
        <taxon>Ochrophyta</taxon>
        <taxon>Bolidophyceae</taxon>
        <taxon>Parmales</taxon>
        <taxon>Triparmaceae</taxon>
        <taxon>Triparma</taxon>
    </lineage>
</organism>
<proteinExistence type="predicted"/>
<protein>
    <recommendedName>
        <fullName evidence="3">PX domain-containing protein</fullName>
    </recommendedName>
</protein>
<accession>A0A9W7B271</accession>
<gene>
    <name evidence="1" type="ORF">TrST_g888</name>
</gene>
<dbReference type="OrthoDB" id="204421at2759"/>
<dbReference type="Proteomes" id="UP001165085">
    <property type="component" value="Unassembled WGS sequence"/>
</dbReference>
<dbReference type="GO" id="GO:0035091">
    <property type="term" value="F:phosphatidylinositol binding"/>
    <property type="evidence" value="ECO:0007669"/>
    <property type="project" value="InterPro"/>
</dbReference>
<dbReference type="Gene3D" id="3.30.1520.10">
    <property type="entry name" value="Phox-like domain"/>
    <property type="match status" value="1"/>
</dbReference>
<dbReference type="EMBL" id="BRXY01000218">
    <property type="protein sequence ID" value="GMH78205.1"/>
    <property type="molecule type" value="Genomic_DNA"/>
</dbReference>